<dbReference type="AlphaFoldDB" id="A0A0K2JGB5"/>
<dbReference type="KEGG" id="skn:SKUN_00568"/>
<proteinExistence type="predicted"/>
<organism evidence="1 2">
    <name type="scientific">Spiroplasma kunkelii CR2-3x</name>
    <dbReference type="NCBI Taxonomy" id="273035"/>
    <lineage>
        <taxon>Bacteria</taxon>
        <taxon>Bacillati</taxon>
        <taxon>Mycoplasmatota</taxon>
        <taxon>Mollicutes</taxon>
        <taxon>Entomoplasmatales</taxon>
        <taxon>Spiroplasmataceae</taxon>
        <taxon>Spiroplasma</taxon>
    </lineage>
</organism>
<keyword evidence="2" id="KW-1185">Reference proteome</keyword>
<dbReference type="Proteomes" id="UP000062963">
    <property type="component" value="Chromosome"/>
</dbReference>
<evidence type="ECO:0000313" key="2">
    <source>
        <dbReference type="Proteomes" id="UP000062963"/>
    </source>
</evidence>
<evidence type="ECO:0000313" key="1">
    <source>
        <dbReference type="EMBL" id="ALA97462.1"/>
    </source>
</evidence>
<dbReference type="RefSeq" id="WP_235511313.1">
    <property type="nucleotide sequence ID" value="NZ_CP010899.1"/>
</dbReference>
<dbReference type="EMBL" id="CP010899">
    <property type="protein sequence ID" value="ALA97462.1"/>
    <property type="molecule type" value="Genomic_DNA"/>
</dbReference>
<accession>A0A0K2JGB5</accession>
<gene>
    <name evidence="1" type="ORF">SKUN_00568</name>
</gene>
<protein>
    <submittedName>
        <fullName evidence="1">Uncharacterized protein</fullName>
    </submittedName>
</protein>
<sequence>MSKTIQNKFNNFSSDFREFLDRNLYSENVYINDPVMSLYTQFISQISYWSQ</sequence>
<reference evidence="1 2" key="1">
    <citation type="journal article" date="2015" name="Genome Announc.">
        <title>Complete Genome Sequence of Spiroplasma kunkelii Strain CR2-3x, Causal Agent of Corn Stunt Disease in Zea mays L.</title>
        <authorList>
            <person name="Davis R.E."/>
            <person name="Shao J."/>
            <person name="Dally E.L."/>
            <person name="Zhao Y."/>
            <person name="Gasparich G.E."/>
            <person name="Gaynor B.J."/>
            <person name="Athey J.C."/>
            <person name="Harrison N.A."/>
            <person name="Donofrio N."/>
        </authorList>
    </citation>
    <scope>NUCLEOTIDE SEQUENCE [LARGE SCALE GENOMIC DNA]</scope>
    <source>
        <strain evidence="1 2">CR2-3x</strain>
    </source>
</reference>
<name>A0A0K2JGB5_SPIKU</name>
<dbReference type="PATRIC" id="fig|273035.7.peg.675"/>